<organism evidence="2 3">
    <name type="scientific">Choiromyces venosus 120613-1</name>
    <dbReference type="NCBI Taxonomy" id="1336337"/>
    <lineage>
        <taxon>Eukaryota</taxon>
        <taxon>Fungi</taxon>
        <taxon>Dikarya</taxon>
        <taxon>Ascomycota</taxon>
        <taxon>Pezizomycotina</taxon>
        <taxon>Pezizomycetes</taxon>
        <taxon>Pezizales</taxon>
        <taxon>Tuberaceae</taxon>
        <taxon>Choiromyces</taxon>
    </lineage>
</organism>
<protein>
    <recommendedName>
        <fullName evidence="1">Aminoglycoside phosphotransferase domain-containing protein</fullName>
    </recommendedName>
</protein>
<dbReference type="PANTHER" id="PTHR21310:SF54">
    <property type="entry name" value="AMINOGLYCOSIDE PHOSPHOTRANSFERASE DOMAIN-CONTAINING PROTEIN"/>
    <property type="match status" value="1"/>
</dbReference>
<dbReference type="SUPFAM" id="SSF56112">
    <property type="entry name" value="Protein kinase-like (PK-like)"/>
    <property type="match status" value="1"/>
</dbReference>
<dbReference type="Proteomes" id="UP000276215">
    <property type="component" value="Unassembled WGS sequence"/>
</dbReference>
<evidence type="ECO:0000313" key="2">
    <source>
        <dbReference type="EMBL" id="RPB04206.1"/>
    </source>
</evidence>
<dbReference type="EMBL" id="ML120359">
    <property type="protein sequence ID" value="RPB04206.1"/>
    <property type="molecule type" value="Genomic_DNA"/>
</dbReference>
<evidence type="ECO:0000259" key="1">
    <source>
        <dbReference type="Pfam" id="PF01636"/>
    </source>
</evidence>
<name>A0A3N4K0R8_9PEZI</name>
<reference evidence="2 3" key="1">
    <citation type="journal article" date="2018" name="Nat. Ecol. Evol.">
        <title>Pezizomycetes genomes reveal the molecular basis of ectomycorrhizal truffle lifestyle.</title>
        <authorList>
            <person name="Murat C."/>
            <person name="Payen T."/>
            <person name="Noel B."/>
            <person name="Kuo A."/>
            <person name="Morin E."/>
            <person name="Chen J."/>
            <person name="Kohler A."/>
            <person name="Krizsan K."/>
            <person name="Balestrini R."/>
            <person name="Da Silva C."/>
            <person name="Montanini B."/>
            <person name="Hainaut M."/>
            <person name="Levati E."/>
            <person name="Barry K.W."/>
            <person name="Belfiori B."/>
            <person name="Cichocki N."/>
            <person name="Clum A."/>
            <person name="Dockter R.B."/>
            <person name="Fauchery L."/>
            <person name="Guy J."/>
            <person name="Iotti M."/>
            <person name="Le Tacon F."/>
            <person name="Lindquist E.A."/>
            <person name="Lipzen A."/>
            <person name="Malagnac F."/>
            <person name="Mello A."/>
            <person name="Molinier V."/>
            <person name="Miyauchi S."/>
            <person name="Poulain J."/>
            <person name="Riccioni C."/>
            <person name="Rubini A."/>
            <person name="Sitrit Y."/>
            <person name="Splivallo R."/>
            <person name="Traeger S."/>
            <person name="Wang M."/>
            <person name="Zifcakova L."/>
            <person name="Wipf D."/>
            <person name="Zambonelli A."/>
            <person name="Paolocci F."/>
            <person name="Nowrousian M."/>
            <person name="Ottonello S."/>
            <person name="Baldrian P."/>
            <person name="Spatafora J.W."/>
            <person name="Henrissat B."/>
            <person name="Nagy L.G."/>
            <person name="Aury J.M."/>
            <person name="Wincker P."/>
            <person name="Grigoriev I.V."/>
            <person name="Bonfante P."/>
            <person name="Martin F.M."/>
        </authorList>
    </citation>
    <scope>NUCLEOTIDE SEQUENCE [LARGE SCALE GENOMIC DNA]</scope>
    <source>
        <strain evidence="2 3">120613-1</strain>
    </source>
</reference>
<feature type="domain" description="Aminoglycoside phosphotransferase" evidence="1">
    <location>
        <begin position="58"/>
        <end position="215"/>
    </location>
</feature>
<dbReference type="Pfam" id="PF01636">
    <property type="entry name" value="APH"/>
    <property type="match status" value="1"/>
</dbReference>
<dbReference type="InterPro" id="IPR011009">
    <property type="entry name" value="Kinase-like_dom_sf"/>
</dbReference>
<sequence length="258" mass="29694">MDEQWLSQCLDEKLARPTLDRKVYVLENHIIKKRLSRDEKGHNGYVPIYSAVKQRDENEILALKLVQEHTSIPVPKVVHSGNGFTVFERFSGVTINDKETWERVTPKQREAIKLQIQSYIQELVRIPHPSSGVRSLVPEGVLMHNQLPYPGPFSSTRDFLKAYDREDIFFGYLIKQIDPDSIPVFSHFDWALSNIVLYPNMDTVMGVIDWERACFFPEAGRCVHRMCYKLPGWETLFDGMEFPKYVSGGGDGRGDTAE</sequence>
<dbReference type="Gene3D" id="3.90.1200.10">
    <property type="match status" value="1"/>
</dbReference>
<gene>
    <name evidence="2" type="ORF">L873DRAFT_1825786</name>
</gene>
<proteinExistence type="predicted"/>
<evidence type="ECO:0000313" key="3">
    <source>
        <dbReference type="Proteomes" id="UP000276215"/>
    </source>
</evidence>
<dbReference type="PANTHER" id="PTHR21310">
    <property type="entry name" value="AMINOGLYCOSIDE PHOSPHOTRANSFERASE-RELATED-RELATED"/>
    <property type="match status" value="1"/>
</dbReference>
<dbReference type="InterPro" id="IPR051678">
    <property type="entry name" value="AGP_Transferase"/>
</dbReference>
<accession>A0A3N4K0R8</accession>
<dbReference type="AlphaFoldDB" id="A0A3N4K0R8"/>
<keyword evidence="3" id="KW-1185">Reference proteome</keyword>
<dbReference type="InterPro" id="IPR002575">
    <property type="entry name" value="Aminoglycoside_PTrfase"/>
</dbReference>
<dbReference type="OrthoDB" id="3250044at2759"/>